<dbReference type="EMBL" id="JAPFFF010000028">
    <property type="protein sequence ID" value="KAK8846936.1"/>
    <property type="molecule type" value="Genomic_DNA"/>
</dbReference>
<keyword evidence="3" id="KW-1185">Reference proteome</keyword>
<dbReference type="Proteomes" id="UP001470230">
    <property type="component" value="Unassembled WGS sequence"/>
</dbReference>
<accession>A0ABR2HHG0</accession>
<feature type="region of interest" description="Disordered" evidence="1">
    <location>
        <begin position="49"/>
        <end position="87"/>
    </location>
</feature>
<protein>
    <submittedName>
        <fullName evidence="2">Uncharacterized protein</fullName>
    </submittedName>
</protein>
<name>A0ABR2HHG0_9EUKA</name>
<gene>
    <name evidence="2" type="ORF">M9Y10_019505</name>
</gene>
<feature type="compositionally biased region" description="Basic residues" evidence="1">
    <location>
        <begin position="78"/>
        <end position="87"/>
    </location>
</feature>
<proteinExistence type="predicted"/>
<comment type="caution">
    <text evidence="2">The sequence shown here is derived from an EMBL/GenBank/DDBJ whole genome shotgun (WGS) entry which is preliminary data.</text>
</comment>
<evidence type="ECO:0000256" key="1">
    <source>
        <dbReference type="SAM" id="MobiDB-lite"/>
    </source>
</evidence>
<evidence type="ECO:0000313" key="2">
    <source>
        <dbReference type="EMBL" id="KAK8846936.1"/>
    </source>
</evidence>
<reference evidence="2 3" key="1">
    <citation type="submission" date="2024-04" db="EMBL/GenBank/DDBJ databases">
        <title>Tritrichomonas musculus Genome.</title>
        <authorList>
            <person name="Alves-Ferreira E."/>
            <person name="Grigg M."/>
            <person name="Lorenzi H."/>
            <person name="Galac M."/>
        </authorList>
    </citation>
    <scope>NUCLEOTIDE SEQUENCE [LARGE SCALE GENOMIC DNA]</scope>
    <source>
        <strain evidence="2 3">EAF2021</strain>
    </source>
</reference>
<feature type="compositionally biased region" description="Basic and acidic residues" evidence="1">
    <location>
        <begin position="65"/>
        <end position="77"/>
    </location>
</feature>
<organism evidence="2 3">
    <name type="scientific">Tritrichomonas musculus</name>
    <dbReference type="NCBI Taxonomy" id="1915356"/>
    <lineage>
        <taxon>Eukaryota</taxon>
        <taxon>Metamonada</taxon>
        <taxon>Parabasalia</taxon>
        <taxon>Tritrichomonadida</taxon>
        <taxon>Tritrichomonadidae</taxon>
        <taxon>Tritrichomonas</taxon>
    </lineage>
</organism>
<evidence type="ECO:0000313" key="3">
    <source>
        <dbReference type="Proteomes" id="UP001470230"/>
    </source>
</evidence>
<sequence length="179" mass="21340">MKGTGESKKDQEKDDPICNFFESYGLQEEEDEILFKYINLDDIEPVAPFGEPNYVGLQPTDDEETGKKEEEREDEKKKRSTPQKKAKVKVDLTDEELQFKFSLYHLFVSRKKFDKKYVKQIHNLICDKINIPKLQREEERSIDLYFKNRIKYMNSILVYISNHKIEILNEIPELKNEIL</sequence>